<dbReference type="InterPro" id="IPR036188">
    <property type="entry name" value="FAD/NAD-bd_sf"/>
</dbReference>
<dbReference type="RefSeq" id="WP_084090957.1">
    <property type="nucleotide sequence ID" value="NZ_FWXD01000012.1"/>
</dbReference>
<dbReference type="Pfam" id="PF01266">
    <property type="entry name" value="DAO"/>
    <property type="match status" value="1"/>
</dbReference>
<dbReference type="PANTHER" id="PTHR13847">
    <property type="entry name" value="SARCOSINE DEHYDROGENASE-RELATED"/>
    <property type="match status" value="1"/>
</dbReference>
<keyword evidence="5" id="KW-0472">Membrane</keyword>
<keyword evidence="4" id="KW-0560">Oxidoreductase</keyword>
<feature type="domain" description="FAD dependent oxidoreductase" evidence="6">
    <location>
        <begin position="5"/>
        <end position="361"/>
    </location>
</feature>
<evidence type="ECO:0000256" key="4">
    <source>
        <dbReference type="ARBA" id="ARBA00023002"/>
    </source>
</evidence>
<gene>
    <name evidence="7" type="ORF">SAMN02745857_02305</name>
</gene>
<evidence type="ECO:0000313" key="7">
    <source>
        <dbReference type="EMBL" id="SMC25879.1"/>
    </source>
</evidence>
<evidence type="ECO:0000259" key="6">
    <source>
        <dbReference type="Pfam" id="PF01266"/>
    </source>
</evidence>
<keyword evidence="5" id="KW-1133">Transmembrane helix</keyword>
<evidence type="ECO:0000256" key="5">
    <source>
        <dbReference type="SAM" id="Phobius"/>
    </source>
</evidence>
<keyword evidence="5" id="KW-0812">Transmembrane</keyword>
<evidence type="ECO:0000256" key="3">
    <source>
        <dbReference type="ARBA" id="ARBA00022630"/>
    </source>
</evidence>
<dbReference type="InterPro" id="IPR006076">
    <property type="entry name" value="FAD-dep_OxRdtase"/>
</dbReference>
<dbReference type="Gene3D" id="3.30.9.10">
    <property type="entry name" value="D-Amino Acid Oxidase, subunit A, domain 2"/>
    <property type="match status" value="1"/>
</dbReference>
<keyword evidence="8" id="KW-1185">Reference proteome</keyword>
<evidence type="ECO:0000313" key="8">
    <source>
        <dbReference type="Proteomes" id="UP000192761"/>
    </source>
</evidence>
<reference evidence="7 8" key="1">
    <citation type="submission" date="2017-04" db="EMBL/GenBank/DDBJ databases">
        <authorList>
            <person name="Afonso C.L."/>
            <person name="Miller P.J."/>
            <person name="Scott M.A."/>
            <person name="Spackman E."/>
            <person name="Goraichik I."/>
            <person name="Dimitrov K.M."/>
            <person name="Suarez D.L."/>
            <person name="Swayne D.E."/>
        </authorList>
    </citation>
    <scope>NUCLEOTIDE SEQUENCE [LARGE SCALE GENOMIC DNA]</scope>
    <source>
        <strain evidence="7 8">DSM 23236</strain>
    </source>
</reference>
<dbReference type="Gene3D" id="3.50.50.60">
    <property type="entry name" value="FAD/NAD(P)-binding domain"/>
    <property type="match status" value="1"/>
</dbReference>
<proteinExistence type="inferred from homology"/>
<comment type="cofactor">
    <cofactor evidence="1">
        <name>FAD</name>
        <dbReference type="ChEBI" id="CHEBI:57692"/>
    </cofactor>
</comment>
<name>A0A1W1XPI5_9NEIS</name>
<keyword evidence="3" id="KW-0285">Flavoprotein</keyword>
<dbReference type="AlphaFoldDB" id="A0A1W1XPI5"/>
<comment type="similarity">
    <text evidence="2">Belongs to the DadA oxidoreductase family.</text>
</comment>
<feature type="transmembrane region" description="Helical" evidence="5">
    <location>
        <begin position="338"/>
        <end position="360"/>
    </location>
</feature>
<dbReference type="PANTHER" id="PTHR13847:SF286">
    <property type="entry name" value="D-AMINO ACID DEHYDROGENASE"/>
    <property type="match status" value="1"/>
</dbReference>
<protein>
    <submittedName>
        <fullName evidence="7">FAD dependent oxidoreductase TIGR03364</fullName>
    </submittedName>
</protein>
<dbReference type="GO" id="GO:0005737">
    <property type="term" value="C:cytoplasm"/>
    <property type="evidence" value="ECO:0007669"/>
    <property type="project" value="TreeGrafter"/>
</dbReference>
<dbReference type="GO" id="GO:0016491">
    <property type="term" value="F:oxidoreductase activity"/>
    <property type="evidence" value="ECO:0007669"/>
    <property type="project" value="UniProtKB-KW"/>
</dbReference>
<sequence length="365" mass="39663">MRYCDVAIVGAGIVGLAHALAAVRRGHKVVVFERDSAAFGASIRNFGLGLALGQRPGDMRELALRSRDIWLEVLPEAKCWYKTQGSITVARNAAELAVIEEFQSAMGEEYRTRLLSAVEVSTHGVTTHQRGGLYSPLEIALESRLAIPAIARWLAEVHGVEFVFGTQVNEISLPSVRTSRGLWQAERVFVCAGHDFQTLYPEAFDVPGLQRCALQMLRVADPGLQLGPALMTGLSTLRYEAFEGLASVAALRAEVSAQDGWLLDEGIHLIVQQVGTNGELLIGDSHRYGSSVAPFHSEQVDARLLQLAQDLLDRPLTVLERWQGVYASGQGDYLVREVAPGVTAVAITAGVGMSISFALAERQFR</sequence>
<dbReference type="STRING" id="1121001.SAMN02745857_02305"/>
<dbReference type="Proteomes" id="UP000192761">
    <property type="component" value="Unassembled WGS sequence"/>
</dbReference>
<evidence type="ECO:0000256" key="1">
    <source>
        <dbReference type="ARBA" id="ARBA00001974"/>
    </source>
</evidence>
<dbReference type="OrthoDB" id="9799943at2"/>
<dbReference type="EMBL" id="FWXD01000012">
    <property type="protein sequence ID" value="SMC25879.1"/>
    <property type="molecule type" value="Genomic_DNA"/>
</dbReference>
<dbReference type="InterPro" id="IPR017741">
    <property type="entry name" value="FAD-dependent_OxRdtase_HpnW"/>
</dbReference>
<dbReference type="SUPFAM" id="SSF51905">
    <property type="entry name" value="FAD/NAD(P)-binding domain"/>
    <property type="match status" value="1"/>
</dbReference>
<organism evidence="7 8">
    <name type="scientific">Andreprevotia lacus DSM 23236</name>
    <dbReference type="NCBI Taxonomy" id="1121001"/>
    <lineage>
        <taxon>Bacteria</taxon>
        <taxon>Pseudomonadati</taxon>
        <taxon>Pseudomonadota</taxon>
        <taxon>Betaproteobacteria</taxon>
        <taxon>Neisseriales</taxon>
        <taxon>Chitinibacteraceae</taxon>
        <taxon>Andreprevotia</taxon>
    </lineage>
</organism>
<evidence type="ECO:0000256" key="2">
    <source>
        <dbReference type="ARBA" id="ARBA00009410"/>
    </source>
</evidence>
<dbReference type="NCBIfam" id="TIGR03364">
    <property type="entry name" value="HpnW_proposed"/>
    <property type="match status" value="1"/>
</dbReference>
<accession>A0A1W1XPI5</accession>